<dbReference type="GO" id="GO:0008652">
    <property type="term" value="P:amino acid biosynthetic process"/>
    <property type="evidence" value="ECO:0007669"/>
    <property type="project" value="UniProtKB-KW"/>
</dbReference>
<accession>A0A0S3PVI9</accession>
<dbReference type="InterPro" id="IPR006140">
    <property type="entry name" value="D-isomer_DH_NAD-bd"/>
</dbReference>
<evidence type="ECO:0000256" key="4">
    <source>
        <dbReference type="ARBA" id="ARBA00023027"/>
    </source>
</evidence>
<keyword evidence="2" id="KW-0028">Amino-acid biosynthesis</keyword>
<evidence type="ECO:0000256" key="1">
    <source>
        <dbReference type="ARBA" id="ARBA00005854"/>
    </source>
</evidence>
<name>A0A0S3PVI9_9BRAD</name>
<dbReference type="OrthoDB" id="9793626at2"/>
<dbReference type="Proteomes" id="UP000236884">
    <property type="component" value="Chromosome"/>
</dbReference>
<organism evidence="8 9">
    <name type="scientific">Variibacter gotjawalensis</name>
    <dbReference type="NCBI Taxonomy" id="1333996"/>
    <lineage>
        <taxon>Bacteria</taxon>
        <taxon>Pseudomonadati</taxon>
        <taxon>Pseudomonadota</taxon>
        <taxon>Alphaproteobacteria</taxon>
        <taxon>Hyphomicrobiales</taxon>
        <taxon>Nitrobacteraceae</taxon>
        <taxon>Variibacter</taxon>
    </lineage>
</organism>
<evidence type="ECO:0000259" key="7">
    <source>
        <dbReference type="Pfam" id="PF02826"/>
    </source>
</evidence>
<dbReference type="InterPro" id="IPR029752">
    <property type="entry name" value="D-isomer_DH_CS1"/>
</dbReference>
<comment type="similarity">
    <text evidence="1 5">Belongs to the D-isomer specific 2-hydroxyacid dehydrogenase family.</text>
</comment>
<dbReference type="SUPFAM" id="SSF52283">
    <property type="entry name" value="Formate/glycerate dehydrogenase catalytic domain-like"/>
    <property type="match status" value="1"/>
</dbReference>
<dbReference type="GO" id="GO:0016616">
    <property type="term" value="F:oxidoreductase activity, acting on the CH-OH group of donors, NAD or NADP as acceptor"/>
    <property type="evidence" value="ECO:0007669"/>
    <property type="project" value="InterPro"/>
</dbReference>
<dbReference type="Gene3D" id="3.40.50.720">
    <property type="entry name" value="NAD(P)-binding Rossmann-like Domain"/>
    <property type="match status" value="2"/>
</dbReference>
<evidence type="ECO:0000259" key="6">
    <source>
        <dbReference type="Pfam" id="PF00389"/>
    </source>
</evidence>
<feature type="domain" description="D-isomer specific 2-hydroxyacid dehydrogenase catalytic" evidence="6">
    <location>
        <begin position="21"/>
        <end position="315"/>
    </location>
</feature>
<dbReference type="InterPro" id="IPR036291">
    <property type="entry name" value="NAD(P)-bd_dom_sf"/>
</dbReference>
<evidence type="ECO:0000256" key="3">
    <source>
        <dbReference type="ARBA" id="ARBA00023002"/>
    </source>
</evidence>
<dbReference type="AlphaFoldDB" id="A0A0S3PVI9"/>
<dbReference type="EMBL" id="AP014946">
    <property type="protein sequence ID" value="BAT59808.1"/>
    <property type="molecule type" value="Genomic_DNA"/>
</dbReference>
<dbReference type="InterPro" id="IPR050857">
    <property type="entry name" value="D-2-hydroxyacid_DH"/>
</dbReference>
<evidence type="ECO:0000256" key="5">
    <source>
        <dbReference type="RuleBase" id="RU003719"/>
    </source>
</evidence>
<dbReference type="Pfam" id="PF00389">
    <property type="entry name" value="2-Hacid_dh"/>
    <property type="match status" value="1"/>
</dbReference>
<sequence>MPIRCVVLDDYQNVALKLADWSSVTKDVEVHVINEPLADAAAAIAALKDAEIVCLMRERTPMPKAVIDALPKLKLIITTGAHNASVDLDAAAARGIVVSGTGGVGGPTAELAIGLIIDLARSITFEASRMRAGQPWQVTVGRDLAGSTLGVLGLGKLGGRVARIAQQFGMNVIAWSQNLTEERCREIGATRVSKEELFAQADFITIHLTLSDRTRGLITVDDFKRMKKTAYIVNTSRGPIIDEDALYDALKSKTIAGAALDVYNVEPLPTGDRFRKLDNVILTPHLGYVTEPNYRKFYEDTVEDIRAFLDGSPVRPVKNK</sequence>
<dbReference type="FunFam" id="3.40.50.720:FF:000203">
    <property type="entry name" value="D-3-phosphoglycerate dehydrogenase (SerA)"/>
    <property type="match status" value="1"/>
</dbReference>
<dbReference type="SUPFAM" id="SSF51735">
    <property type="entry name" value="NAD(P)-binding Rossmann-fold domains"/>
    <property type="match status" value="1"/>
</dbReference>
<dbReference type="RefSeq" id="WP_096355478.1">
    <property type="nucleotide sequence ID" value="NZ_AP014946.1"/>
</dbReference>
<dbReference type="CDD" id="cd12169">
    <property type="entry name" value="PGDH_like_1"/>
    <property type="match status" value="1"/>
</dbReference>
<dbReference type="PANTHER" id="PTHR42789:SF1">
    <property type="entry name" value="D-ISOMER SPECIFIC 2-HYDROXYACID DEHYDROGENASE FAMILY PROTEIN (AFU_ORTHOLOGUE AFUA_6G10090)"/>
    <property type="match status" value="1"/>
</dbReference>
<evidence type="ECO:0000256" key="2">
    <source>
        <dbReference type="ARBA" id="ARBA00022605"/>
    </source>
</evidence>
<dbReference type="KEGG" id="vgo:GJW-30_1_02342"/>
<dbReference type="EC" id="1.1.1.-" evidence="8"/>
<reference evidence="8 9" key="1">
    <citation type="submission" date="2015-08" db="EMBL/GenBank/DDBJ databases">
        <title>Investigation of the bacterial diversity of lava forest soil.</title>
        <authorList>
            <person name="Lee J.S."/>
        </authorList>
    </citation>
    <scope>NUCLEOTIDE SEQUENCE [LARGE SCALE GENOMIC DNA]</scope>
    <source>
        <strain evidence="8 9">GJW-30</strain>
    </source>
</reference>
<protein>
    <submittedName>
        <fullName evidence="8">Putative 2-hydroxyacid dehydrogenase</fullName>
        <ecNumber evidence="8">1.1.1.-</ecNumber>
    </submittedName>
</protein>
<dbReference type="Pfam" id="PF02826">
    <property type="entry name" value="2-Hacid_dh_C"/>
    <property type="match status" value="1"/>
</dbReference>
<keyword evidence="4" id="KW-0520">NAD</keyword>
<evidence type="ECO:0000313" key="9">
    <source>
        <dbReference type="Proteomes" id="UP000236884"/>
    </source>
</evidence>
<keyword evidence="9" id="KW-1185">Reference proteome</keyword>
<dbReference type="InterPro" id="IPR029753">
    <property type="entry name" value="D-isomer_DH_CS"/>
</dbReference>
<dbReference type="GO" id="GO:0051287">
    <property type="term" value="F:NAD binding"/>
    <property type="evidence" value="ECO:0007669"/>
    <property type="project" value="InterPro"/>
</dbReference>
<dbReference type="PROSITE" id="PS00671">
    <property type="entry name" value="D_2_HYDROXYACID_DH_3"/>
    <property type="match status" value="1"/>
</dbReference>
<gene>
    <name evidence="8" type="ORF">GJW-30_1_02342</name>
</gene>
<proteinExistence type="inferred from homology"/>
<keyword evidence="3 5" id="KW-0560">Oxidoreductase</keyword>
<dbReference type="PROSITE" id="PS00065">
    <property type="entry name" value="D_2_HYDROXYACID_DH_1"/>
    <property type="match status" value="1"/>
</dbReference>
<dbReference type="PANTHER" id="PTHR42789">
    <property type="entry name" value="D-ISOMER SPECIFIC 2-HYDROXYACID DEHYDROGENASE FAMILY PROTEIN (AFU_ORTHOLOGUE AFUA_6G10090)"/>
    <property type="match status" value="1"/>
</dbReference>
<feature type="domain" description="D-isomer specific 2-hydroxyacid dehydrogenase NAD-binding" evidence="7">
    <location>
        <begin position="113"/>
        <end position="287"/>
    </location>
</feature>
<dbReference type="InterPro" id="IPR006139">
    <property type="entry name" value="D-isomer_2_OHA_DH_cat_dom"/>
</dbReference>
<evidence type="ECO:0000313" key="8">
    <source>
        <dbReference type="EMBL" id="BAT59808.1"/>
    </source>
</evidence>